<dbReference type="EMBL" id="QHBU01000255">
    <property type="protein sequence ID" value="PZR78583.1"/>
    <property type="molecule type" value="Genomic_DNA"/>
</dbReference>
<organism evidence="1 2">
    <name type="scientific">Candidatus Aeolococcus gillhamiae</name>
    <dbReference type="NCBI Taxonomy" id="3127015"/>
    <lineage>
        <taxon>Bacteria</taxon>
        <taxon>Bacillati</taxon>
        <taxon>Candidatus Dormiibacterota</taxon>
        <taxon>Candidatus Dormibacteria</taxon>
        <taxon>Candidatus Aeolococcales</taxon>
        <taxon>Candidatus Aeolococcaceae</taxon>
        <taxon>Candidatus Aeolococcus</taxon>
    </lineage>
</organism>
<dbReference type="Proteomes" id="UP000248724">
    <property type="component" value="Unassembled WGS sequence"/>
</dbReference>
<reference evidence="1 2" key="1">
    <citation type="journal article" date="2017" name="Nature">
        <title>Atmospheric trace gases support primary production in Antarctic desert surface soil.</title>
        <authorList>
            <person name="Ji M."/>
            <person name="Greening C."/>
            <person name="Vanwonterghem I."/>
            <person name="Carere C.R."/>
            <person name="Bay S.K."/>
            <person name="Steen J.A."/>
            <person name="Montgomery K."/>
            <person name="Lines T."/>
            <person name="Beardall J."/>
            <person name="van Dorst J."/>
            <person name="Snape I."/>
            <person name="Stott M.B."/>
            <person name="Hugenholtz P."/>
            <person name="Ferrari B.C."/>
        </authorList>
    </citation>
    <scope>NUCLEOTIDE SEQUENCE [LARGE SCALE GENOMIC DNA]</scope>
    <source>
        <strain evidence="1">RRmetagenome_bin12</strain>
    </source>
</reference>
<evidence type="ECO:0000313" key="1">
    <source>
        <dbReference type="EMBL" id="PZR78583.1"/>
    </source>
</evidence>
<gene>
    <name evidence="1" type="ORF">DLM65_12460</name>
</gene>
<evidence type="ECO:0000313" key="2">
    <source>
        <dbReference type="Proteomes" id="UP000248724"/>
    </source>
</evidence>
<evidence type="ECO:0008006" key="3">
    <source>
        <dbReference type="Google" id="ProtNLM"/>
    </source>
</evidence>
<name>A0A2W5Z001_9BACT</name>
<dbReference type="AlphaFoldDB" id="A0A2W5Z001"/>
<protein>
    <recommendedName>
        <fullName evidence="3">HTH cro/C1-type domain-containing protein</fullName>
    </recommendedName>
</protein>
<proteinExistence type="predicted"/>
<accession>A0A2W5Z001</accession>
<comment type="caution">
    <text evidence="1">The sequence shown here is derived from an EMBL/GenBank/DDBJ whole genome shotgun (WGS) entry which is preliminary data.</text>
</comment>
<sequence>MLRTAMLTRGFTPDTLCSAAGVAHGTMYNALSGRPTRLRTARRILEALTAVEPAFLLTDLV</sequence>